<gene>
    <name evidence="7" type="ORF">HRJ53_04585</name>
</gene>
<comment type="subcellular location">
    <subcellularLocation>
        <location evidence="1">Membrane</location>
        <topology evidence="1">Multi-pass membrane protein</topology>
    </subcellularLocation>
</comment>
<evidence type="ECO:0000256" key="5">
    <source>
        <dbReference type="SAM" id="Phobius"/>
    </source>
</evidence>
<feature type="transmembrane region" description="Helical" evidence="5">
    <location>
        <begin position="196"/>
        <end position="218"/>
    </location>
</feature>
<feature type="domain" description="Inositolphosphotransferase Aur1/Ipt1" evidence="6">
    <location>
        <begin position="141"/>
        <end position="317"/>
    </location>
</feature>
<sequence length="341" mass="38287">MNEFETGKYQSGDSAMAWTGQPERLGCLIARAFAAVSATCGAFEWIALGYLALSSVLVALFAENLAHPARLLSTQAAVAALILLVCRAGEKTSNPFDKGGAFSAKFWQFWRHWYPHLFFLFCFEELGRLVHLVDPGWQDAKLIAFDRWLTGVNPTLWSEHLARPALTEFMEFSYFTYFVYLVILGGVLYFERDREAYWSVMTYSAIGYVFGYVIAMLFPAESPWFTLAGQWHGQLTGGPFTALIALIEKYGRVHGAAFPSQHVAGAMAALWGAWRHRRWLFWIFLPFVACMCVSTVYVRNHYVADVLGGMVTGTLGYFLGRRLMKRSRVIGSEAGAPSIKI</sequence>
<dbReference type="SUPFAM" id="SSF48317">
    <property type="entry name" value="Acid phosphatase/Vanadium-dependent haloperoxidase"/>
    <property type="match status" value="1"/>
</dbReference>
<evidence type="ECO:0000256" key="4">
    <source>
        <dbReference type="ARBA" id="ARBA00023136"/>
    </source>
</evidence>
<dbReference type="InterPro" id="IPR036938">
    <property type="entry name" value="PAP2/HPO_sf"/>
</dbReference>
<dbReference type="AlphaFoldDB" id="A0A7V8NN86"/>
<dbReference type="InterPro" id="IPR052185">
    <property type="entry name" value="IPC_Synthase-Related"/>
</dbReference>
<dbReference type="CDD" id="cd03386">
    <property type="entry name" value="PAP2_Aur1_like"/>
    <property type="match status" value="1"/>
</dbReference>
<name>A0A7V8NN86_9BACT</name>
<dbReference type="Proteomes" id="UP000567293">
    <property type="component" value="Unassembled WGS sequence"/>
</dbReference>
<dbReference type="PANTHER" id="PTHR31310">
    <property type="match status" value="1"/>
</dbReference>
<evidence type="ECO:0000256" key="3">
    <source>
        <dbReference type="ARBA" id="ARBA00022989"/>
    </source>
</evidence>
<proteinExistence type="predicted"/>
<dbReference type="EMBL" id="JACDQQ010000441">
    <property type="protein sequence ID" value="MBA0084252.1"/>
    <property type="molecule type" value="Genomic_DNA"/>
</dbReference>
<keyword evidence="3 5" id="KW-1133">Transmembrane helix</keyword>
<accession>A0A7V8NN86</accession>
<dbReference type="Gene3D" id="1.20.144.10">
    <property type="entry name" value="Phosphatidic acid phosphatase type 2/haloperoxidase"/>
    <property type="match status" value="1"/>
</dbReference>
<protein>
    <submittedName>
        <fullName evidence="7">Phosphatase PAP2 family protein</fullName>
    </submittedName>
</protein>
<comment type="caution">
    <text evidence="7">The sequence shown here is derived from an EMBL/GenBank/DDBJ whole genome shotgun (WGS) entry which is preliminary data.</text>
</comment>
<keyword evidence="8" id="KW-1185">Reference proteome</keyword>
<reference evidence="7" key="1">
    <citation type="submission" date="2020-06" db="EMBL/GenBank/DDBJ databases">
        <title>Legume-microbial interactions unlock mineral nutrients during tropical forest succession.</title>
        <authorList>
            <person name="Epihov D.Z."/>
        </authorList>
    </citation>
    <scope>NUCLEOTIDE SEQUENCE [LARGE SCALE GENOMIC DNA]</scope>
    <source>
        <strain evidence="7">Pan2503</strain>
    </source>
</reference>
<evidence type="ECO:0000256" key="2">
    <source>
        <dbReference type="ARBA" id="ARBA00022692"/>
    </source>
</evidence>
<evidence type="ECO:0000313" key="8">
    <source>
        <dbReference type="Proteomes" id="UP000567293"/>
    </source>
</evidence>
<keyword evidence="4 5" id="KW-0472">Membrane</keyword>
<feature type="transmembrane region" description="Helical" evidence="5">
    <location>
        <begin position="279"/>
        <end position="296"/>
    </location>
</feature>
<dbReference type="GO" id="GO:0016020">
    <property type="term" value="C:membrane"/>
    <property type="evidence" value="ECO:0007669"/>
    <property type="project" value="UniProtKB-SubCell"/>
</dbReference>
<evidence type="ECO:0000256" key="1">
    <source>
        <dbReference type="ARBA" id="ARBA00004141"/>
    </source>
</evidence>
<evidence type="ECO:0000259" key="6">
    <source>
        <dbReference type="Pfam" id="PF14378"/>
    </source>
</evidence>
<dbReference type="InterPro" id="IPR026841">
    <property type="entry name" value="Aur1/Ipt1"/>
</dbReference>
<dbReference type="Pfam" id="PF14378">
    <property type="entry name" value="PAP2_3"/>
    <property type="match status" value="1"/>
</dbReference>
<dbReference type="PANTHER" id="PTHR31310:SF7">
    <property type="entry name" value="PA-PHOSPHATASE RELATED-FAMILY PROTEIN DDB_G0268928"/>
    <property type="match status" value="1"/>
</dbReference>
<organism evidence="7 8">
    <name type="scientific">Candidatus Acidiferrum panamense</name>
    <dbReference type="NCBI Taxonomy" id="2741543"/>
    <lineage>
        <taxon>Bacteria</taxon>
        <taxon>Pseudomonadati</taxon>
        <taxon>Acidobacteriota</taxon>
        <taxon>Terriglobia</taxon>
        <taxon>Candidatus Acidiferrales</taxon>
        <taxon>Candidatus Acidiferrum</taxon>
    </lineage>
</organism>
<feature type="transmembrane region" description="Helical" evidence="5">
    <location>
        <begin position="172"/>
        <end position="190"/>
    </location>
</feature>
<evidence type="ECO:0000313" key="7">
    <source>
        <dbReference type="EMBL" id="MBA0084252.1"/>
    </source>
</evidence>
<keyword evidence="2 5" id="KW-0812">Transmembrane</keyword>
<feature type="transmembrane region" description="Helical" evidence="5">
    <location>
        <begin position="302"/>
        <end position="320"/>
    </location>
</feature>
<feature type="transmembrane region" description="Helical" evidence="5">
    <location>
        <begin position="32"/>
        <end position="62"/>
    </location>
</feature>